<sequence>MSALVAGPDHVDFAFRLDGRAALVTGGASGIGRAIAGALADRGARVAILDVKAEAADAAAAELGEGHVGVAVDVTDPASVETAIARVVAALGGLDIAVNSAGIVALGPAEQLGLADFQRTLAVNLTGTFLVSQAAGRVMLERGHGRVINMASQAGTVALDQHAAYCASKFGVRGLTQVLALEWGGRGVTANTISPTVVLTELGRSAWDNERGVAHQEEIPVGRFAVPDEIAAAAVYLASDAAAMVNGTDLLVDGGFTMR</sequence>
<name>A0A1R4JK87_9MICO</name>
<dbReference type="FunFam" id="3.40.50.720:FF:000084">
    <property type="entry name" value="Short-chain dehydrogenase reductase"/>
    <property type="match status" value="1"/>
</dbReference>
<dbReference type="AlphaFoldDB" id="A0A1R4JK87"/>
<dbReference type="SUPFAM" id="SSF51735">
    <property type="entry name" value="NAD(P)-binding Rossmann-fold domains"/>
    <property type="match status" value="1"/>
</dbReference>
<dbReference type="GO" id="GO:0016616">
    <property type="term" value="F:oxidoreductase activity, acting on the CH-OH group of donors, NAD or NADP as acceptor"/>
    <property type="evidence" value="ECO:0007669"/>
    <property type="project" value="TreeGrafter"/>
</dbReference>
<dbReference type="Gene3D" id="3.40.50.720">
    <property type="entry name" value="NAD(P)-binding Rossmann-like Domain"/>
    <property type="match status" value="1"/>
</dbReference>
<reference evidence="4" key="1">
    <citation type="submission" date="2017-02" db="EMBL/GenBank/DDBJ databases">
        <authorList>
            <person name="Dridi B."/>
        </authorList>
    </citation>
    <scope>NUCLEOTIDE SEQUENCE [LARGE SCALE GENOMIC DNA]</scope>
    <source>
        <strain evidence="4">EB411</strain>
    </source>
</reference>
<dbReference type="PANTHER" id="PTHR42760:SF115">
    <property type="entry name" value="3-OXOACYL-[ACYL-CARRIER-PROTEIN] REDUCTASE FABG"/>
    <property type="match status" value="1"/>
</dbReference>
<dbReference type="InterPro" id="IPR020904">
    <property type="entry name" value="Sc_DH/Rdtase_CS"/>
</dbReference>
<dbReference type="PRINTS" id="PR00080">
    <property type="entry name" value="SDRFAMILY"/>
</dbReference>
<dbReference type="OrthoDB" id="286404at2"/>
<evidence type="ECO:0000313" key="4">
    <source>
        <dbReference type="Proteomes" id="UP000196778"/>
    </source>
</evidence>
<gene>
    <name evidence="3" type="ORF">FM119_08000</name>
</gene>
<proteinExistence type="inferred from homology"/>
<dbReference type="CDD" id="cd05233">
    <property type="entry name" value="SDR_c"/>
    <property type="match status" value="1"/>
</dbReference>
<accession>A0A1R4JK87</accession>
<dbReference type="NCBIfam" id="NF005309">
    <property type="entry name" value="PRK06841.1"/>
    <property type="match status" value="1"/>
</dbReference>
<dbReference type="PANTHER" id="PTHR42760">
    <property type="entry name" value="SHORT-CHAIN DEHYDROGENASES/REDUCTASES FAMILY MEMBER"/>
    <property type="match status" value="1"/>
</dbReference>
<evidence type="ECO:0000256" key="2">
    <source>
        <dbReference type="ARBA" id="ARBA00023002"/>
    </source>
</evidence>
<dbReference type="RefSeq" id="WP_087137156.1">
    <property type="nucleotide sequence ID" value="NZ_FUKR01000044.1"/>
</dbReference>
<dbReference type="Proteomes" id="UP000196778">
    <property type="component" value="Unassembled WGS sequence"/>
</dbReference>
<keyword evidence="4" id="KW-1185">Reference proteome</keyword>
<keyword evidence="2" id="KW-0560">Oxidoreductase</keyword>
<dbReference type="Pfam" id="PF13561">
    <property type="entry name" value="adh_short_C2"/>
    <property type="match status" value="1"/>
</dbReference>
<dbReference type="EMBL" id="FUKR01000044">
    <property type="protein sequence ID" value="SJN32407.1"/>
    <property type="molecule type" value="Genomic_DNA"/>
</dbReference>
<dbReference type="PROSITE" id="PS00061">
    <property type="entry name" value="ADH_SHORT"/>
    <property type="match status" value="1"/>
</dbReference>
<evidence type="ECO:0000313" key="3">
    <source>
        <dbReference type="EMBL" id="SJN32407.1"/>
    </source>
</evidence>
<dbReference type="PRINTS" id="PR00081">
    <property type="entry name" value="GDHRDH"/>
</dbReference>
<comment type="similarity">
    <text evidence="1">Belongs to the short-chain dehydrogenases/reductases (SDR) family.</text>
</comment>
<evidence type="ECO:0000256" key="1">
    <source>
        <dbReference type="ARBA" id="ARBA00006484"/>
    </source>
</evidence>
<dbReference type="InterPro" id="IPR036291">
    <property type="entry name" value="NAD(P)-bd_dom_sf"/>
</dbReference>
<dbReference type="InterPro" id="IPR002347">
    <property type="entry name" value="SDR_fam"/>
</dbReference>
<protein>
    <submittedName>
        <fullName evidence="3">Short chain dehydrogenase</fullName>
    </submittedName>
</protein>
<organism evidence="3 4">
    <name type="scientific">Mycetocola reblochoni REB411</name>
    <dbReference type="NCBI Taxonomy" id="1255698"/>
    <lineage>
        <taxon>Bacteria</taxon>
        <taxon>Bacillati</taxon>
        <taxon>Actinomycetota</taxon>
        <taxon>Actinomycetes</taxon>
        <taxon>Micrococcales</taxon>
        <taxon>Microbacteriaceae</taxon>
        <taxon>Mycetocola</taxon>
    </lineage>
</organism>